<dbReference type="SFLD" id="SFLDG01129">
    <property type="entry name" value="C1.5:_HAD__Beta-PGM__Phosphata"/>
    <property type="match status" value="1"/>
</dbReference>
<proteinExistence type="inferred from homology"/>
<dbReference type="GO" id="GO:0019120">
    <property type="term" value="F:hydrolase activity, acting on acid halide bonds, in C-halide compounds"/>
    <property type="evidence" value="ECO:0007669"/>
    <property type="project" value="InterPro"/>
</dbReference>
<evidence type="ECO:0000313" key="4">
    <source>
        <dbReference type="Proteomes" id="UP000309340"/>
    </source>
</evidence>
<dbReference type="NCBIfam" id="TIGR01493">
    <property type="entry name" value="HAD-SF-IA-v2"/>
    <property type="match status" value="1"/>
</dbReference>
<dbReference type="Gene3D" id="3.40.50.1000">
    <property type="entry name" value="HAD superfamily/HAD-like"/>
    <property type="match status" value="1"/>
</dbReference>
<dbReference type="PANTHER" id="PTHR43316">
    <property type="entry name" value="HYDROLASE, HALOACID DELAHOGENASE-RELATED"/>
    <property type="match status" value="1"/>
</dbReference>
<dbReference type="AlphaFoldDB" id="A0A4V5NKU0"/>
<evidence type="ECO:0000256" key="2">
    <source>
        <dbReference type="ARBA" id="ARBA00022801"/>
    </source>
</evidence>
<dbReference type="InterPro" id="IPR036412">
    <property type="entry name" value="HAD-like_sf"/>
</dbReference>
<comment type="caution">
    <text evidence="3">The sequence shown here is derived from an EMBL/GenBank/DDBJ whole genome shotgun (WGS) entry which is preliminary data.</text>
</comment>
<dbReference type="InterPro" id="IPR023198">
    <property type="entry name" value="PGP-like_dom2"/>
</dbReference>
<protein>
    <recommendedName>
        <fullName evidence="5">Haloacid dehalogenase, type II</fullName>
    </recommendedName>
</protein>
<sequence length="243" mass="27099">MTGRREDATTVLAFDAYGTLLSTQSIADKLASHFGEEKAQAIATTWRKYQLEYTWRLNSMNQYEDFSILTRRSLKHALAEAAVSLDEKGVEEMMHAYDSLSCFPDVAKTMESLKAVPNVRAVVFSNGTHTMVSNSVNNSPDLSPYAKNFEDIISIDEVRKFKPAPEAYHHLAEKLAKELKDIWLVSSNPFDVVGARAVGMKAIWIDRAGNGWRDSLIEGGEGRPTEIVKRLDEVMNAVSKSHG</sequence>
<evidence type="ECO:0000256" key="1">
    <source>
        <dbReference type="ARBA" id="ARBA00008106"/>
    </source>
</evidence>
<reference evidence="3 4" key="1">
    <citation type="submission" date="2017-03" db="EMBL/GenBank/DDBJ databases">
        <title>Genomes of endolithic fungi from Antarctica.</title>
        <authorList>
            <person name="Coleine C."/>
            <person name="Masonjones S."/>
            <person name="Stajich J.E."/>
        </authorList>
    </citation>
    <scope>NUCLEOTIDE SEQUENCE [LARGE SCALE GENOMIC DNA]</scope>
    <source>
        <strain evidence="3 4">CCFEE 5184</strain>
    </source>
</reference>
<dbReference type="Proteomes" id="UP000309340">
    <property type="component" value="Unassembled WGS sequence"/>
</dbReference>
<gene>
    <name evidence="3" type="ORF">B0A55_01825</name>
</gene>
<name>A0A4V5NKU0_9PEZI</name>
<accession>A0A4V5NKU0</accession>
<organism evidence="3 4">
    <name type="scientific">Friedmanniomyces simplex</name>
    <dbReference type="NCBI Taxonomy" id="329884"/>
    <lineage>
        <taxon>Eukaryota</taxon>
        <taxon>Fungi</taxon>
        <taxon>Dikarya</taxon>
        <taxon>Ascomycota</taxon>
        <taxon>Pezizomycotina</taxon>
        <taxon>Dothideomycetes</taxon>
        <taxon>Dothideomycetidae</taxon>
        <taxon>Mycosphaerellales</taxon>
        <taxon>Teratosphaeriaceae</taxon>
        <taxon>Friedmanniomyces</taxon>
    </lineage>
</organism>
<dbReference type="SUPFAM" id="SSF56784">
    <property type="entry name" value="HAD-like"/>
    <property type="match status" value="1"/>
</dbReference>
<keyword evidence="2" id="KW-0378">Hydrolase</keyword>
<dbReference type="NCBIfam" id="TIGR01428">
    <property type="entry name" value="HAD_type_II"/>
    <property type="match status" value="1"/>
</dbReference>
<dbReference type="PRINTS" id="PR00413">
    <property type="entry name" value="HADHALOGNASE"/>
</dbReference>
<dbReference type="PANTHER" id="PTHR43316:SF3">
    <property type="entry name" value="HALOACID DEHALOGENASE, TYPE II (AFU_ORTHOLOGUE AFUA_2G07750)-RELATED"/>
    <property type="match status" value="1"/>
</dbReference>
<dbReference type="InterPro" id="IPR006328">
    <property type="entry name" value="2-HAD"/>
</dbReference>
<dbReference type="GO" id="GO:0016791">
    <property type="term" value="F:phosphatase activity"/>
    <property type="evidence" value="ECO:0007669"/>
    <property type="project" value="UniProtKB-ARBA"/>
</dbReference>
<keyword evidence="4" id="KW-1185">Reference proteome</keyword>
<dbReference type="Pfam" id="PF00702">
    <property type="entry name" value="Hydrolase"/>
    <property type="match status" value="1"/>
</dbReference>
<dbReference type="InterPro" id="IPR006439">
    <property type="entry name" value="HAD-SF_hydro_IA"/>
</dbReference>
<dbReference type="STRING" id="329884.A0A4V5NKU0"/>
<dbReference type="InterPro" id="IPR051540">
    <property type="entry name" value="S-2-haloacid_dehalogenase"/>
</dbReference>
<dbReference type="EMBL" id="NAJQ01000040">
    <property type="protein sequence ID" value="TKA82109.1"/>
    <property type="molecule type" value="Genomic_DNA"/>
</dbReference>
<comment type="similarity">
    <text evidence="1">Belongs to the HAD-like hydrolase superfamily. S-2-haloalkanoic acid dehalogenase family.</text>
</comment>
<dbReference type="SFLD" id="SFLDS00003">
    <property type="entry name" value="Haloacid_Dehalogenase"/>
    <property type="match status" value="1"/>
</dbReference>
<dbReference type="InterPro" id="IPR023214">
    <property type="entry name" value="HAD_sf"/>
</dbReference>
<evidence type="ECO:0008006" key="5">
    <source>
        <dbReference type="Google" id="ProtNLM"/>
    </source>
</evidence>
<evidence type="ECO:0000313" key="3">
    <source>
        <dbReference type="EMBL" id="TKA82109.1"/>
    </source>
</evidence>
<dbReference type="OrthoDB" id="3256520at2759"/>
<dbReference type="Gene3D" id="1.10.150.240">
    <property type="entry name" value="Putative phosphatase, domain 2"/>
    <property type="match status" value="1"/>
</dbReference>